<dbReference type="AlphaFoldDB" id="A0A9J6HDL0"/>
<reference evidence="1 2" key="1">
    <citation type="journal article" date="2020" name="Cell">
        <title>Large-Scale Comparative Analyses of Tick Genomes Elucidate Their Genetic Diversity and Vector Capacities.</title>
        <authorList>
            <consortium name="Tick Genome and Microbiome Consortium (TIGMIC)"/>
            <person name="Jia N."/>
            <person name="Wang J."/>
            <person name="Shi W."/>
            <person name="Du L."/>
            <person name="Sun Y."/>
            <person name="Zhan W."/>
            <person name="Jiang J.F."/>
            <person name="Wang Q."/>
            <person name="Zhang B."/>
            <person name="Ji P."/>
            <person name="Bell-Sakyi L."/>
            <person name="Cui X.M."/>
            <person name="Yuan T.T."/>
            <person name="Jiang B.G."/>
            <person name="Yang W.F."/>
            <person name="Lam T.T."/>
            <person name="Chang Q.C."/>
            <person name="Ding S.J."/>
            <person name="Wang X.J."/>
            <person name="Zhu J.G."/>
            <person name="Ruan X.D."/>
            <person name="Zhao L."/>
            <person name="Wei J.T."/>
            <person name="Ye R.Z."/>
            <person name="Que T.C."/>
            <person name="Du C.H."/>
            <person name="Zhou Y.H."/>
            <person name="Cheng J.X."/>
            <person name="Dai P.F."/>
            <person name="Guo W.B."/>
            <person name="Han X.H."/>
            <person name="Huang E.J."/>
            <person name="Li L.F."/>
            <person name="Wei W."/>
            <person name="Gao Y.C."/>
            <person name="Liu J.Z."/>
            <person name="Shao H.Z."/>
            <person name="Wang X."/>
            <person name="Wang C.C."/>
            <person name="Yang T.C."/>
            <person name="Huo Q.B."/>
            <person name="Li W."/>
            <person name="Chen H.Y."/>
            <person name="Chen S.E."/>
            <person name="Zhou L.G."/>
            <person name="Ni X.B."/>
            <person name="Tian J.H."/>
            <person name="Sheng Y."/>
            <person name="Liu T."/>
            <person name="Pan Y.S."/>
            <person name="Xia L.Y."/>
            <person name="Li J."/>
            <person name="Zhao F."/>
            <person name="Cao W.C."/>
        </authorList>
    </citation>
    <scope>NUCLEOTIDE SEQUENCE [LARGE SCALE GENOMIC DNA]</scope>
    <source>
        <strain evidence="1">HaeL-2018</strain>
    </source>
</reference>
<protein>
    <submittedName>
        <fullName evidence="1">Uncharacterized protein</fullName>
    </submittedName>
</protein>
<organism evidence="1 2">
    <name type="scientific">Haemaphysalis longicornis</name>
    <name type="common">Bush tick</name>
    <dbReference type="NCBI Taxonomy" id="44386"/>
    <lineage>
        <taxon>Eukaryota</taxon>
        <taxon>Metazoa</taxon>
        <taxon>Ecdysozoa</taxon>
        <taxon>Arthropoda</taxon>
        <taxon>Chelicerata</taxon>
        <taxon>Arachnida</taxon>
        <taxon>Acari</taxon>
        <taxon>Parasitiformes</taxon>
        <taxon>Ixodida</taxon>
        <taxon>Ixodoidea</taxon>
        <taxon>Ixodidae</taxon>
        <taxon>Haemaphysalinae</taxon>
        <taxon>Haemaphysalis</taxon>
    </lineage>
</organism>
<accession>A0A9J6HDL0</accession>
<dbReference type="EMBL" id="JABSTR010003857">
    <property type="protein sequence ID" value="KAH9385089.1"/>
    <property type="molecule type" value="Genomic_DNA"/>
</dbReference>
<gene>
    <name evidence="1" type="ORF">HPB48_027128</name>
</gene>
<dbReference type="Proteomes" id="UP000821853">
    <property type="component" value="Unassembled WGS sequence"/>
</dbReference>
<name>A0A9J6HDL0_HAELO</name>
<sequence>MTQACRLALSRDYQFGTKWEQAVVRCFNHVPDIEQIARFLKAAPAAECKTSLIHLASIAMMIGGREQRRVTFPLSALCQILSETRLVSLKEDAPPVFSEKSAKELDFSGKGAFAAYQKLMTSGAKFTLNLSNESLSEQALFHMMFGTYVEDFGILSTITVKSIWNKREDFNAVFTTLKAAAPKLDSPASHPALGLKYYSKMAGATLVKFAARTTSATNAAPMFSGMRIRKFTKRMKEVCANSGEAPTSVTSLKKAEMALSHYNTSLTQKTELKDFEAGTVEWVSMATLAGSIEDALPLGKVKVTGCLYWD</sequence>
<comment type="caution">
    <text evidence="1">The sequence shown here is derived from an EMBL/GenBank/DDBJ whole genome shotgun (WGS) entry which is preliminary data.</text>
</comment>
<dbReference type="VEuPathDB" id="VectorBase:HLOH_064172"/>
<dbReference type="OrthoDB" id="7486222at2759"/>
<proteinExistence type="predicted"/>
<evidence type="ECO:0000313" key="2">
    <source>
        <dbReference type="Proteomes" id="UP000821853"/>
    </source>
</evidence>
<evidence type="ECO:0000313" key="1">
    <source>
        <dbReference type="EMBL" id="KAH9385089.1"/>
    </source>
</evidence>
<keyword evidence="2" id="KW-1185">Reference proteome</keyword>